<reference evidence="6" key="1">
    <citation type="submission" date="2016-11" db="EMBL/GenBank/DDBJ databases">
        <authorList>
            <person name="Varghese N."/>
            <person name="Submissions S."/>
        </authorList>
    </citation>
    <scope>NUCLEOTIDE SEQUENCE [LARGE SCALE GENOMIC DNA]</scope>
    <source>
        <strain evidence="6">DSM 17957</strain>
    </source>
</reference>
<dbReference type="GO" id="GO:0000287">
    <property type="term" value="F:magnesium ion binding"/>
    <property type="evidence" value="ECO:0007669"/>
    <property type="project" value="UniProtKB-UniRule"/>
</dbReference>
<dbReference type="STRING" id="1121919.SAMN02745975_00097"/>
<dbReference type="CDD" id="cd02440">
    <property type="entry name" value="AdoMet_MTases"/>
    <property type="match status" value="1"/>
</dbReference>
<dbReference type="OrthoDB" id="9799672at2"/>
<dbReference type="SUPFAM" id="SSF53335">
    <property type="entry name" value="S-adenosyl-L-methionine-dependent methyltransferases"/>
    <property type="match status" value="1"/>
</dbReference>
<keyword evidence="1 4" id="KW-0489">Methyltransferase</keyword>
<dbReference type="Gene3D" id="3.40.50.150">
    <property type="entry name" value="Vaccinia Virus protein VP39"/>
    <property type="match status" value="1"/>
</dbReference>
<dbReference type="GO" id="GO:0008757">
    <property type="term" value="F:S-adenosylmethionine-dependent methyltransferase activity"/>
    <property type="evidence" value="ECO:0007669"/>
    <property type="project" value="TreeGrafter"/>
</dbReference>
<comment type="function">
    <text evidence="4">Catalyzes the methylation of 5-hydroxyuridine (ho5U) to form 5-methoxyuridine (mo5U) at position 34 in tRNAs.</text>
</comment>
<feature type="binding site" evidence="4">
    <location>
        <position position="86"/>
    </location>
    <ligand>
        <name>S-adenosyl-L-methionine</name>
        <dbReference type="ChEBI" id="CHEBI:59789"/>
    </ligand>
</feature>
<proteinExistence type="inferred from homology"/>
<dbReference type="PANTHER" id="PTHR10509:SF14">
    <property type="entry name" value="CAFFEOYL-COA O-METHYLTRANSFERASE 3-RELATED"/>
    <property type="match status" value="1"/>
</dbReference>
<name>A0A1M6BY67_9FIRM</name>
<feature type="binding site" evidence="4">
    <location>
        <position position="159"/>
    </location>
    <ligand>
        <name>Mg(2+)</name>
        <dbReference type="ChEBI" id="CHEBI:18420"/>
    </ligand>
</feature>
<evidence type="ECO:0000256" key="4">
    <source>
        <dbReference type="HAMAP-Rule" id="MF_02217"/>
    </source>
</evidence>
<keyword evidence="6" id="KW-1185">Reference proteome</keyword>
<dbReference type="EMBL" id="FQZV01000003">
    <property type="protein sequence ID" value="SHI53647.1"/>
    <property type="molecule type" value="Genomic_DNA"/>
</dbReference>
<dbReference type="InterPro" id="IPR043675">
    <property type="entry name" value="TrmR_methyltr"/>
</dbReference>
<evidence type="ECO:0000256" key="2">
    <source>
        <dbReference type="ARBA" id="ARBA00022679"/>
    </source>
</evidence>
<comment type="caution">
    <text evidence="4">Lacks conserved residue(s) required for the propagation of feature annotation.</text>
</comment>
<keyword evidence="4" id="KW-0479">Metal-binding</keyword>
<evidence type="ECO:0000313" key="5">
    <source>
        <dbReference type="EMBL" id="SHI53647.1"/>
    </source>
</evidence>
<dbReference type="PROSITE" id="PS51682">
    <property type="entry name" value="SAM_OMT_I"/>
    <property type="match status" value="1"/>
</dbReference>
<dbReference type="InterPro" id="IPR002935">
    <property type="entry name" value="SAM_O-MeTrfase"/>
</dbReference>
<protein>
    <recommendedName>
        <fullName evidence="4">tRNA 5-hydroxyuridine methyltransferase</fullName>
        <ecNumber evidence="4">2.1.1.-</ecNumber>
    </recommendedName>
    <alternativeName>
        <fullName evidence="4">ho5U methyltransferase</fullName>
    </alternativeName>
</protein>
<dbReference type="AlphaFoldDB" id="A0A1M6BY67"/>
<gene>
    <name evidence="4" type="primary">trmR</name>
    <name evidence="5" type="ORF">SAMN02745975_00097</name>
</gene>
<dbReference type="RefSeq" id="WP_110939413.1">
    <property type="nucleotide sequence ID" value="NZ_FQZV01000003.1"/>
</dbReference>
<dbReference type="GO" id="GO:0008171">
    <property type="term" value="F:O-methyltransferase activity"/>
    <property type="evidence" value="ECO:0007669"/>
    <property type="project" value="InterPro"/>
</dbReference>
<feature type="binding site" evidence="4">
    <location>
        <position position="39"/>
    </location>
    <ligand>
        <name>S-adenosyl-L-methionine</name>
        <dbReference type="ChEBI" id="CHEBI:59789"/>
    </ligand>
</feature>
<keyword evidence="4" id="KW-0819">tRNA processing</keyword>
<accession>A0A1M6BY67</accession>
<evidence type="ECO:0000256" key="1">
    <source>
        <dbReference type="ARBA" id="ARBA00022603"/>
    </source>
</evidence>
<keyword evidence="2 4" id="KW-0808">Transferase</keyword>
<dbReference type="Proteomes" id="UP000184536">
    <property type="component" value="Unassembled WGS sequence"/>
</dbReference>
<evidence type="ECO:0000313" key="6">
    <source>
        <dbReference type="Proteomes" id="UP000184536"/>
    </source>
</evidence>
<dbReference type="EC" id="2.1.1.-" evidence="4"/>
<dbReference type="InterPro" id="IPR050362">
    <property type="entry name" value="Cation-dep_OMT"/>
</dbReference>
<dbReference type="PANTHER" id="PTHR10509">
    <property type="entry name" value="O-METHYLTRANSFERASE-RELATED"/>
    <property type="match status" value="1"/>
</dbReference>
<feature type="binding site" evidence="4">
    <location>
        <position position="132"/>
    </location>
    <ligand>
        <name>S-adenosyl-L-methionine</name>
        <dbReference type="ChEBI" id="CHEBI:59789"/>
    </ligand>
</feature>
<dbReference type="Pfam" id="PF01596">
    <property type="entry name" value="Methyltransf_3"/>
    <property type="match status" value="1"/>
</dbReference>
<dbReference type="GO" id="GO:0030488">
    <property type="term" value="P:tRNA methylation"/>
    <property type="evidence" value="ECO:0007669"/>
    <property type="project" value="UniProtKB-UniRule"/>
</dbReference>
<comment type="similarity">
    <text evidence="4">Belongs to the class I-like SAM-binding methyltransferase superfamily. Cation-dependent O-methyltransferase family.</text>
</comment>
<dbReference type="InterPro" id="IPR029063">
    <property type="entry name" value="SAM-dependent_MTases_sf"/>
</dbReference>
<feature type="binding site" evidence="4">
    <location>
        <position position="158"/>
    </location>
    <ligand>
        <name>Mg(2+)</name>
        <dbReference type="ChEBI" id="CHEBI:18420"/>
    </ligand>
</feature>
<comment type="subunit">
    <text evidence="4">Homodimer.</text>
</comment>
<keyword evidence="3 4" id="KW-0949">S-adenosyl-L-methionine</keyword>
<dbReference type="GO" id="GO:0016300">
    <property type="term" value="F:tRNA (uridine) methyltransferase activity"/>
    <property type="evidence" value="ECO:0007669"/>
    <property type="project" value="UniProtKB-UniRule"/>
</dbReference>
<sequence>MSNIVNPLIEEYIRNTICKNEGLLKEMEEYALENHVPIVQPEVSKLLEVITKINGAKKILEVGTAIGYSAIVFCQSSGGGKVTTIERRSDMIEKAKGYIAAAGLSDHICILQGCAEEVLPSLEGTYDLIFLDAAKGQYMEFLASCIHLLKPGGVLISDNVLYKGMVASNEYVIRRKKTIVKRMRTYLDYIMEDPKLVSCLLPIGDGVAISYKNKEA</sequence>
<organism evidence="5 6">
    <name type="scientific">Geosporobacter subterraneus DSM 17957</name>
    <dbReference type="NCBI Taxonomy" id="1121919"/>
    <lineage>
        <taxon>Bacteria</taxon>
        <taxon>Bacillati</taxon>
        <taxon>Bacillota</taxon>
        <taxon>Clostridia</taxon>
        <taxon>Peptostreptococcales</taxon>
        <taxon>Thermotaleaceae</taxon>
        <taxon>Geosporobacter</taxon>
    </lineage>
</organism>
<evidence type="ECO:0000256" key="3">
    <source>
        <dbReference type="ARBA" id="ARBA00022691"/>
    </source>
</evidence>
<dbReference type="HAMAP" id="MF_02217">
    <property type="entry name" value="TrmR_methyltr"/>
    <property type="match status" value="1"/>
</dbReference>
<feature type="binding site" evidence="4">
    <location>
        <position position="69"/>
    </location>
    <ligand>
        <name>S-adenosyl-L-methionine</name>
        <dbReference type="ChEBI" id="CHEBI:59789"/>
    </ligand>
</feature>
<comment type="catalytic activity">
    <reaction evidence="4">
        <text>5-hydroxyuridine(34) in tRNA + S-adenosyl-L-methionine = 5-methoxyuridine(34) in tRNA + S-adenosyl-L-homocysteine + H(+)</text>
        <dbReference type="Rhea" id="RHEA:60524"/>
        <dbReference type="Rhea" id="RHEA-COMP:13381"/>
        <dbReference type="Rhea" id="RHEA-COMP:15591"/>
        <dbReference type="ChEBI" id="CHEBI:15378"/>
        <dbReference type="ChEBI" id="CHEBI:57856"/>
        <dbReference type="ChEBI" id="CHEBI:59789"/>
        <dbReference type="ChEBI" id="CHEBI:136877"/>
        <dbReference type="ChEBI" id="CHEBI:143860"/>
    </reaction>
</comment>
<keyword evidence="4" id="KW-0460">Magnesium</keyword>
<feature type="binding site" evidence="4">
    <location>
        <position position="132"/>
    </location>
    <ligand>
        <name>Mg(2+)</name>
        <dbReference type="ChEBI" id="CHEBI:18420"/>
    </ligand>
</feature>